<organism evidence="8 9">
    <name type="scientific">Varanus komodoensis</name>
    <name type="common">Komodo dragon</name>
    <dbReference type="NCBI Taxonomy" id="61221"/>
    <lineage>
        <taxon>Eukaryota</taxon>
        <taxon>Metazoa</taxon>
        <taxon>Chordata</taxon>
        <taxon>Craniata</taxon>
        <taxon>Vertebrata</taxon>
        <taxon>Euteleostomi</taxon>
        <taxon>Lepidosauria</taxon>
        <taxon>Squamata</taxon>
        <taxon>Bifurcata</taxon>
        <taxon>Unidentata</taxon>
        <taxon>Episquamata</taxon>
        <taxon>Toxicofera</taxon>
        <taxon>Anguimorpha</taxon>
        <taxon>Paleoanguimorpha</taxon>
        <taxon>Varanoidea</taxon>
        <taxon>Varanidae</taxon>
        <taxon>Varanus</taxon>
    </lineage>
</organism>
<dbReference type="InterPro" id="IPR043504">
    <property type="entry name" value="Peptidase_S1_PA_chymotrypsin"/>
</dbReference>
<dbReference type="SUPFAM" id="SSF50494">
    <property type="entry name" value="Trypsin-like serine proteases"/>
    <property type="match status" value="1"/>
</dbReference>
<evidence type="ECO:0000313" key="8">
    <source>
        <dbReference type="Ensembl" id="ENSVKKP00000018714.1"/>
    </source>
</evidence>
<keyword evidence="4 6" id="KW-0720">Serine protease</keyword>
<evidence type="ECO:0000313" key="9">
    <source>
        <dbReference type="Proteomes" id="UP000694545"/>
    </source>
</evidence>
<dbReference type="Gene3D" id="2.40.10.10">
    <property type="entry name" value="Trypsin-like serine proteases"/>
    <property type="match status" value="2"/>
</dbReference>
<proteinExistence type="inferred from homology"/>
<keyword evidence="3 6" id="KW-0378">Hydrolase</keyword>
<dbReference type="FunFam" id="2.40.10.10:FF:000077">
    <property type="entry name" value="Predicted protein"/>
    <property type="match status" value="1"/>
</dbReference>
<dbReference type="PROSITE" id="PS00134">
    <property type="entry name" value="TRYPSIN_HIS"/>
    <property type="match status" value="1"/>
</dbReference>
<dbReference type="Proteomes" id="UP000694545">
    <property type="component" value="Unplaced"/>
</dbReference>
<dbReference type="GO" id="GO:0006508">
    <property type="term" value="P:proteolysis"/>
    <property type="evidence" value="ECO:0007669"/>
    <property type="project" value="UniProtKB-KW"/>
</dbReference>
<dbReference type="PANTHER" id="PTHR24264:SF68">
    <property type="entry name" value="TRYPSIN-3-LIKE"/>
    <property type="match status" value="1"/>
</dbReference>
<accession>A0A8D2L8N0</accession>
<evidence type="ECO:0000256" key="1">
    <source>
        <dbReference type="ARBA" id="ARBA00009228"/>
    </source>
</evidence>
<dbReference type="InterPro" id="IPR001314">
    <property type="entry name" value="Peptidase_S1A"/>
</dbReference>
<dbReference type="InterPro" id="IPR018114">
    <property type="entry name" value="TRYPSIN_HIS"/>
</dbReference>
<dbReference type="Ensembl" id="ENSVKKT00000019179.1">
    <property type="protein sequence ID" value="ENSVKKP00000018714.1"/>
    <property type="gene ID" value="ENSVKKG00000011574.1"/>
</dbReference>
<evidence type="ECO:0000256" key="4">
    <source>
        <dbReference type="ARBA" id="ARBA00022825"/>
    </source>
</evidence>
<protein>
    <recommendedName>
        <fullName evidence="7">Peptidase S1 domain-containing protein</fullName>
    </recommendedName>
</protein>
<keyword evidence="2 6" id="KW-0645">Protease</keyword>
<dbReference type="SMART" id="SM00020">
    <property type="entry name" value="Tryp_SPc"/>
    <property type="match status" value="1"/>
</dbReference>
<dbReference type="OMA" id="IARSKCE"/>
<reference evidence="8" key="2">
    <citation type="submission" date="2025-09" db="UniProtKB">
        <authorList>
            <consortium name="Ensembl"/>
        </authorList>
    </citation>
    <scope>IDENTIFICATION</scope>
</reference>
<dbReference type="InterPro" id="IPR009003">
    <property type="entry name" value="Peptidase_S1_PA"/>
</dbReference>
<dbReference type="InterPro" id="IPR033116">
    <property type="entry name" value="TRYPSIN_SER"/>
</dbReference>
<evidence type="ECO:0000256" key="3">
    <source>
        <dbReference type="ARBA" id="ARBA00022801"/>
    </source>
</evidence>
<dbReference type="GO" id="GO:0005615">
    <property type="term" value="C:extracellular space"/>
    <property type="evidence" value="ECO:0007669"/>
    <property type="project" value="TreeGrafter"/>
</dbReference>
<dbReference type="PRINTS" id="PR00722">
    <property type="entry name" value="CHYMOTRYPSIN"/>
</dbReference>
<evidence type="ECO:0000256" key="5">
    <source>
        <dbReference type="ARBA" id="ARBA00023157"/>
    </source>
</evidence>
<comment type="similarity">
    <text evidence="1">Belongs to the peptidase S1 family. Snake venom subfamily.</text>
</comment>
<dbReference type="GO" id="GO:0004252">
    <property type="term" value="F:serine-type endopeptidase activity"/>
    <property type="evidence" value="ECO:0007669"/>
    <property type="project" value="InterPro"/>
</dbReference>
<dbReference type="AlphaFoldDB" id="A0A8D2L8N0"/>
<dbReference type="PROSITE" id="PS00135">
    <property type="entry name" value="TRYPSIN_SER"/>
    <property type="match status" value="1"/>
</dbReference>
<keyword evidence="5" id="KW-1015">Disulfide bond</keyword>
<feature type="domain" description="Peptidase S1" evidence="7">
    <location>
        <begin position="69"/>
        <end position="304"/>
    </location>
</feature>
<dbReference type="PANTHER" id="PTHR24264">
    <property type="entry name" value="TRYPSIN-RELATED"/>
    <property type="match status" value="1"/>
</dbReference>
<dbReference type="InterPro" id="IPR050127">
    <property type="entry name" value="Serine_Proteases_S1"/>
</dbReference>
<evidence type="ECO:0000256" key="2">
    <source>
        <dbReference type="ARBA" id="ARBA00022670"/>
    </source>
</evidence>
<evidence type="ECO:0000259" key="7">
    <source>
        <dbReference type="PROSITE" id="PS50240"/>
    </source>
</evidence>
<dbReference type="InterPro" id="IPR001254">
    <property type="entry name" value="Trypsin_dom"/>
</dbReference>
<dbReference type="GO" id="GO:0035821">
    <property type="term" value="P:modulation of process of another organism"/>
    <property type="evidence" value="ECO:0007669"/>
    <property type="project" value="UniProtKB-ARBA"/>
</dbReference>
<dbReference type="PROSITE" id="PS50240">
    <property type="entry name" value="TRYPSIN_DOM"/>
    <property type="match status" value="1"/>
</dbReference>
<reference evidence="8" key="1">
    <citation type="submission" date="2025-08" db="UniProtKB">
        <authorList>
            <consortium name="Ensembl"/>
        </authorList>
    </citation>
    <scope>IDENTIFICATION</scope>
</reference>
<dbReference type="CDD" id="cd00190">
    <property type="entry name" value="Tryp_SPc"/>
    <property type="match status" value="1"/>
</dbReference>
<sequence>MLLFGGGTQEGVEQRSEGLQGGFLPGSAGPWKGAGWGGAGHPSPRGRPRPLCLPAAAARLSSFNDDDKIIGGYECQPHSQPWQVFLTYGNGYRWCGGSLINNRWVISAAHCYLSTLRVHLGEHDVTVEEGTEQHLQVEKVIPHPQYDSGVRFNNDIMLIKLAHPVTFNSYVQPINLSPTCPKAGDSCRVSGWGNLLIYGAEPGGNGFLFFAVKYADTLQCLNLPILSTNVCQKCYPSRISVNMFCAGYLQGGKDSCQGDSGGPLVCNGELAGIVSWGSGCALENKPGVYTTVCNYKEWIEEVLANN</sequence>
<keyword evidence="9" id="KW-1185">Reference proteome</keyword>
<dbReference type="Pfam" id="PF00089">
    <property type="entry name" value="Trypsin"/>
    <property type="match status" value="1"/>
</dbReference>
<name>A0A8D2L8N0_VARKO</name>
<evidence type="ECO:0000256" key="6">
    <source>
        <dbReference type="RuleBase" id="RU363034"/>
    </source>
</evidence>